<proteinExistence type="predicted"/>
<dbReference type="HOGENOM" id="CLU_2425490_0_0_9"/>
<dbReference type="RefSeq" id="WP_011274705.1">
    <property type="nucleotide sequence ID" value="NC_007168.1"/>
</dbReference>
<accession>Q4L9I7</accession>
<dbReference type="EMBL" id="AP006716">
    <property type="protein sequence ID" value="BAE03688.1"/>
    <property type="molecule type" value="Genomic_DNA"/>
</dbReference>
<dbReference type="AlphaFoldDB" id="Q4L9I7"/>
<organism evidence="1 2">
    <name type="scientific">Staphylococcus haemolyticus (strain JCSC1435)</name>
    <dbReference type="NCBI Taxonomy" id="279808"/>
    <lineage>
        <taxon>Bacteria</taxon>
        <taxon>Bacillati</taxon>
        <taxon>Bacillota</taxon>
        <taxon>Bacilli</taxon>
        <taxon>Bacillales</taxon>
        <taxon>Staphylococcaceae</taxon>
        <taxon>Staphylococcus</taxon>
    </lineage>
</organism>
<sequence>MKKIKLNTSIVTKKWLMGIATTAIGISTFSLLQDQVHAAEHSYQKMQQNAALNQKNWDKKHQIFKIIKTLHLRKTIIAIPHHILVKIKPLD</sequence>
<evidence type="ECO:0000313" key="1">
    <source>
        <dbReference type="EMBL" id="BAE03688.1"/>
    </source>
</evidence>
<dbReference type="Proteomes" id="UP000000543">
    <property type="component" value="Chromosome"/>
</dbReference>
<dbReference type="KEGG" id="sha:SH0379"/>
<reference evidence="1 2" key="1">
    <citation type="journal article" date="2005" name="J. Bacteriol.">
        <title>Whole-genome sequencing of Staphylococcus haemolyticus uncovers the extreme plasticity of its genome and the evolution of human-colonizing staphylococcal species.</title>
        <authorList>
            <person name="Takeuchi F."/>
            <person name="Watanabe S."/>
            <person name="Baba T."/>
            <person name="Yuzawa H."/>
            <person name="Ito T."/>
            <person name="Morimoto Y."/>
            <person name="Kuroda M."/>
            <person name="Cui L."/>
            <person name="Takahashi M."/>
            <person name="Ankai A."/>
            <person name="Baba S."/>
            <person name="Fukui S."/>
            <person name="Lee J.C."/>
            <person name="Hiramatsu K."/>
        </authorList>
    </citation>
    <scope>NUCLEOTIDE SEQUENCE [LARGE SCALE GENOMIC DNA]</scope>
    <source>
        <strain evidence="1 2">JCSC1435</strain>
    </source>
</reference>
<gene>
    <name evidence="1" type="ordered locus">SH0379</name>
</gene>
<name>Q4L9I7_STAHJ</name>
<evidence type="ECO:0000313" key="2">
    <source>
        <dbReference type="Proteomes" id="UP000000543"/>
    </source>
</evidence>
<protein>
    <submittedName>
        <fullName evidence="1">Uncharacterized protein</fullName>
    </submittedName>
</protein>